<dbReference type="Gene3D" id="1.10.132.120">
    <property type="match status" value="1"/>
</dbReference>
<comment type="catalytic activity">
    <reaction evidence="1">
        <text>ATP-independent breakage of single-stranded DNA, followed by passage and rejoining.</text>
        <dbReference type="EC" id="5.6.2.1"/>
    </reaction>
</comment>
<dbReference type="OrthoDB" id="9778962at2"/>
<feature type="region of interest" description="Disordered" evidence="7">
    <location>
        <begin position="1"/>
        <end position="20"/>
    </location>
</feature>
<evidence type="ECO:0000256" key="2">
    <source>
        <dbReference type="ARBA" id="ARBA00006645"/>
    </source>
</evidence>
<dbReference type="GO" id="GO:0003677">
    <property type="term" value="F:DNA binding"/>
    <property type="evidence" value="ECO:0007669"/>
    <property type="project" value="UniProtKB-KW"/>
</dbReference>
<dbReference type="PROSITE" id="PS52038">
    <property type="entry name" value="TOPO_IB_2"/>
    <property type="match status" value="1"/>
</dbReference>
<name>A0A6I4TRR6_9SPHN</name>
<dbReference type="InterPro" id="IPR013500">
    <property type="entry name" value="TopoI_cat_euk"/>
</dbReference>
<comment type="caution">
    <text evidence="10">The sequence shown here is derived from an EMBL/GenBank/DDBJ whole genome shotgun (WGS) entry which is preliminary data.</text>
</comment>
<evidence type="ECO:0000313" key="10">
    <source>
        <dbReference type="EMBL" id="MXO97999.1"/>
    </source>
</evidence>
<evidence type="ECO:0000259" key="9">
    <source>
        <dbReference type="Pfam" id="PF21338"/>
    </source>
</evidence>
<evidence type="ECO:0000256" key="1">
    <source>
        <dbReference type="ARBA" id="ARBA00000213"/>
    </source>
</evidence>
<dbReference type="GO" id="GO:0003917">
    <property type="term" value="F:DNA topoisomerase type I (single strand cut, ATP-independent) activity"/>
    <property type="evidence" value="ECO:0007669"/>
    <property type="project" value="UniProtKB-EC"/>
</dbReference>
<dbReference type="Pfam" id="PF01028">
    <property type="entry name" value="Topoisom_I"/>
    <property type="match status" value="1"/>
</dbReference>
<organism evidence="10 11">
    <name type="scientific">Croceibacterium xixiisoli</name>
    <dbReference type="NCBI Taxonomy" id="1476466"/>
    <lineage>
        <taxon>Bacteria</taxon>
        <taxon>Pseudomonadati</taxon>
        <taxon>Pseudomonadota</taxon>
        <taxon>Alphaproteobacteria</taxon>
        <taxon>Sphingomonadales</taxon>
        <taxon>Erythrobacteraceae</taxon>
        <taxon>Croceibacterium</taxon>
    </lineage>
</organism>
<feature type="domain" description="DNA topoisomerase IB N-terminal" evidence="9">
    <location>
        <begin position="31"/>
        <end position="79"/>
    </location>
</feature>
<evidence type="ECO:0000313" key="11">
    <source>
        <dbReference type="Proteomes" id="UP000469430"/>
    </source>
</evidence>
<sequence>MPDARQTAEDAGLRYMGDDGPGITRRKQGKGFCYRDAKGAVIRDEKVLARIRSLVIPPAWQDVWICPRANGHIQATGRDLRGRKQYRYHPKFREIRDSNKFDHMIEFATALPAIRARIDADLSRRGLPRDKVLATIVRLLETTMIRVGNVDYAKQNQSYGLTTLKDKHVSISGGELRFQFKGKSGKEWRLRIHDRRIARIVKASQDLPGQQLFQYIDADGDRREVCSDDINAYLKQISAADFTTKHFRTWNGTVLAAAALAQCDPAESEAAAKRAIRQVVEGVAQRLGNTPAVCRKCYIHPDVFDSYAQGALTLPRSRRAGFSAEEAGVLVWLKNRSAERAKAA</sequence>
<keyword evidence="5" id="KW-0238">DNA-binding</keyword>
<protein>
    <recommendedName>
        <fullName evidence="3">DNA topoisomerase</fullName>
        <ecNumber evidence="3">5.6.2.1</ecNumber>
    </recommendedName>
</protein>
<dbReference type="PRINTS" id="PR00416">
    <property type="entry name" value="EUTPISMRASEI"/>
</dbReference>
<dbReference type="Gene3D" id="3.30.66.10">
    <property type="entry name" value="DNA topoisomerase I domain"/>
    <property type="match status" value="1"/>
</dbReference>
<dbReference type="AlphaFoldDB" id="A0A6I4TRR6"/>
<dbReference type="InterPro" id="IPR011010">
    <property type="entry name" value="DNA_brk_join_enz"/>
</dbReference>
<dbReference type="SUPFAM" id="SSF56349">
    <property type="entry name" value="DNA breaking-rejoining enzymes"/>
    <property type="match status" value="1"/>
</dbReference>
<dbReference type="InterPro" id="IPR049331">
    <property type="entry name" value="Top1B_N_bact"/>
</dbReference>
<feature type="compositionally biased region" description="Basic and acidic residues" evidence="7">
    <location>
        <begin position="1"/>
        <end position="12"/>
    </location>
</feature>
<dbReference type="EC" id="5.6.2.1" evidence="3"/>
<evidence type="ECO:0000259" key="8">
    <source>
        <dbReference type="Pfam" id="PF01028"/>
    </source>
</evidence>
<evidence type="ECO:0000256" key="7">
    <source>
        <dbReference type="SAM" id="MobiDB-lite"/>
    </source>
</evidence>
<accession>A0A6I4TRR6</accession>
<dbReference type="InterPro" id="IPR001631">
    <property type="entry name" value="TopoI"/>
</dbReference>
<dbReference type="Gene3D" id="3.90.15.10">
    <property type="entry name" value="Topoisomerase I, Chain A, domain 3"/>
    <property type="match status" value="1"/>
</dbReference>
<dbReference type="GO" id="GO:0006265">
    <property type="term" value="P:DNA topological change"/>
    <property type="evidence" value="ECO:0007669"/>
    <property type="project" value="InterPro"/>
</dbReference>
<dbReference type="Pfam" id="PF21338">
    <property type="entry name" value="Top1B_N_bact"/>
    <property type="match status" value="1"/>
</dbReference>
<comment type="similarity">
    <text evidence="2">Belongs to the type IB topoisomerase family.</text>
</comment>
<gene>
    <name evidence="10" type="ORF">GRI97_03225</name>
</gene>
<keyword evidence="11" id="KW-1185">Reference proteome</keyword>
<reference evidence="10 11" key="1">
    <citation type="submission" date="2019-12" db="EMBL/GenBank/DDBJ databases">
        <title>Genomic-based taxomic classification of the family Erythrobacteraceae.</title>
        <authorList>
            <person name="Xu L."/>
        </authorList>
    </citation>
    <scope>NUCLEOTIDE SEQUENCE [LARGE SCALE GENOMIC DNA]</scope>
    <source>
        <strain evidence="10 11">S36</strain>
    </source>
</reference>
<evidence type="ECO:0000256" key="5">
    <source>
        <dbReference type="ARBA" id="ARBA00023125"/>
    </source>
</evidence>
<dbReference type="EMBL" id="WTYJ01000001">
    <property type="protein sequence ID" value="MXO97999.1"/>
    <property type="molecule type" value="Genomic_DNA"/>
</dbReference>
<dbReference type="InterPro" id="IPR014711">
    <property type="entry name" value="TopoI_cat_a-hlx-sub_euk"/>
</dbReference>
<evidence type="ECO:0000256" key="6">
    <source>
        <dbReference type="ARBA" id="ARBA00023235"/>
    </source>
</evidence>
<keyword evidence="6 10" id="KW-0413">Isomerase</keyword>
<keyword evidence="4" id="KW-0799">Topoisomerase</keyword>
<evidence type="ECO:0000256" key="3">
    <source>
        <dbReference type="ARBA" id="ARBA00012891"/>
    </source>
</evidence>
<dbReference type="SUPFAM" id="SSF55869">
    <property type="entry name" value="DNA topoisomerase I domain"/>
    <property type="match status" value="1"/>
</dbReference>
<evidence type="ECO:0000256" key="4">
    <source>
        <dbReference type="ARBA" id="ARBA00023029"/>
    </source>
</evidence>
<dbReference type="InterPro" id="IPR035447">
    <property type="entry name" value="DNA_topo_I_N_sf"/>
</dbReference>
<feature type="domain" description="DNA topoisomerase I catalytic core eukaryotic-type" evidence="8">
    <location>
        <begin position="91"/>
        <end position="307"/>
    </location>
</feature>
<proteinExistence type="inferred from homology"/>
<dbReference type="Proteomes" id="UP000469430">
    <property type="component" value="Unassembled WGS sequence"/>
</dbReference>